<dbReference type="AlphaFoldDB" id="A0AAW5K5L7"/>
<dbReference type="InterPro" id="IPR000595">
    <property type="entry name" value="cNMP-bd_dom"/>
</dbReference>
<reference evidence="5" key="1">
    <citation type="submission" date="2022-06" db="EMBL/GenBank/DDBJ databases">
        <title>Isolation of gut microbiota from human fecal samples.</title>
        <authorList>
            <person name="Pamer E.G."/>
            <person name="Barat B."/>
            <person name="Waligurski E."/>
            <person name="Medina S."/>
            <person name="Paddock L."/>
            <person name="Mostad J."/>
        </authorList>
    </citation>
    <scope>NUCLEOTIDE SEQUENCE</scope>
    <source>
        <strain evidence="5">DFI.7.96</strain>
    </source>
</reference>
<dbReference type="Proteomes" id="UP001205063">
    <property type="component" value="Unassembled WGS sequence"/>
</dbReference>
<protein>
    <submittedName>
        <fullName evidence="5">Crp/Fnr family transcriptional regulator</fullName>
    </submittedName>
</protein>
<dbReference type="InterPro" id="IPR014710">
    <property type="entry name" value="RmlC-like_jellyroll"/>
</dbReference>
<dbReference type="PROSITE" id="PS51063">
    <property type="entry name" value="HTH_CRP_2"/>
    <property type="match status" value="1"/>
</dbReference>
<evidence type="ECO:0000256" key="2">
    <source>
        <dbReference type="ARBA" id="ARBA00023125"/>
    </source>
</evidence>
<feature type="domain" description="HTH crp-type" evidence="4">
    <location>
        <begin position="152"/>
        <end position="224"/>
    </location>
</feature>
<sequence length="237" mass="27409">MTHLLEQWPQAAPFFEGLPQEEQEKIELCQIGPGELLIEKDSFAPPDLFFLVRGVCEHFRAFAESGDNDLTGIRLFAGQFIGVAEILSPQPMKRRNQVRAKTQVSALRIRGEDFLRWSQICLPVYNAILLYIIEQKHDDQRLYRECNVNNSLLAGARYLSFLYSIYRDCCEPDEEGAIRILETRSEIGRYIGRDPRSVDRIIQKLREKGYVGGSHRKITVTEEQHQRLLDLVEELTL</sequence>
<accession>A0AAW5K5L7</accession>
<dbReference type="Gene3D" id="1.10.10.10">
    <property type="entry name" value="Winged helix-like DNA-binding domain superfamily/Winged helix DNA-binding domain"/>
    <property type="match status" value="1"/>
</dbReference>
<evidence type="ECO:0000259" key="4">
    <source>
        <dbReference type="PROSITE" id="PS51063"/>
    </source>
</evidence>
<dbReference type="InterPro" id="IPR012318">
    <property type="entry name" value="HTH_CRP"/>
</dbReference>
<evidence type="ECO:0000313" key="6">
    <source>
        <dbReference type="Proteomes" id="UP001205063"/>
    </source>
</evidence>
<dbReference type="Gene3D" id="2.60.120.10">
    <property type="entry name" value="Jelly Rolls"/>
    <property type="match status" value="1"/>
</dbReference>
<evidence type="ECO:0000313" key="5">
    <source>
        <dbReference type="EMBL" id="MCQ4948296.1"/>
    </source>
</evidence>
<gene>
    <name evidence="5" type="ORF">NE646_01245</name>
</gene>
<evidence type="ECO:0000256" key="3">
    <source>
        <dbReference type="ARBA" id="ARBA00023163"/>
    </source>
</evidence>
<keyword evidence="1" id="KW-0805">Transcription regulation</keyword>
<dbReference type="InterPro" id="IPR036388">
    <property type="entry name" value="WH-like_DNA-bd_sf"/>
</dbReference>
<dbReference type="EMBL" id="JANGAB010000001">
    <property type="protein sequence ID" value="MCQ4948296.1"/>
    <property type="molecule type" value="Genomic_DNA"/>
</dbReference>
<proteinExistence type="predicted"/>
<dbReference type="RefSeq" id="WP_185915614.1">
    <property type="nucleotide sequence ID" value="NZ_JACMSD010000003.1"/>
</dbReference>
<evidence type="ECO:0000256" key="1">
    <source>
        <dbReference type="ARBA" id="ARBA00023015"/>
    </source>
</evidence>
<comment type="caution">
    <text evidence="5">The sequence shown here is derived from an EMBL/GenBank/DDBJ whole genome shotgun (WGS) entry which is preliminary data.</text>
</comment>
<dbReference type="SUPFAM" id="SSF51206">
    <property type="entry name" value="cAMP-binding domain-like"/>
    <property type="match status" value="1"/>
</dbReference>
<dbReference type="SUPFAM" id="SSF46785">
    <property type="entry name" value="Winged helix' DNA-binding domain"/>
    <property type="match status" value="1"/>
</dbReference>
<dbReference type="InterPro" id="IPR036390">
    <property type="entry name" value="WH_DNA-bd_sf"/>
</dbReference>
<dbReference type="InterPro" id="IPR018490">
    <property type="entry name" value="cNMP-bd_dom_sf"/>
</dbReference>
<keyword evidence="3" id="KW-0804">Transcription</keyword>
<name>A0AAW5K5L7_9FIRM</name>
<dbReference type="GO" id="GO:0003677">
    <property type="term" value="F:DNA binding"/>
    <property type="evidence" value="ECO:0007669"/>
    <property type="project" value="UniProtKB-KW"/>
</dbReference>
<organism evidence="5 6">
    <name type="scientific">Bittarella massiliensis</name>
    <name type="common">ex Durand et al. 2017</name>
    <dbReference type="NCBI Taxonomy" id="1720313"/>
    <lineage>
        <taxon>Bacteria</taxon>
        <taxon>Bacillati</taxon>
        <taxon>Bacillota</taxon>
        <taxon>Clostridia</taxon>
        <taxon>Eubacteriales</taxon>
        <taxon>Oscillospiraceae</taxon>
        <taxon>Bittarella (ex Durand et al. 2017)</taxon>
    </lineage>
</organism>
<dbReference type="GO" id="GO:0006355">
    <property type="term" value="P:regulation of DNA-templated transcription"/>
    <property type="evidence" value="ECO:0007669"/>
    <property type="project" value="InterPro"/>
</dbReference>
<keyword evidence="2" id="KW-0238">DNA-binding</keyword>
<dbReference type="Pfam" id="PF00027">
    <property type="entry name" value="cNMP_binding"/>
    <property type="match status" value="1"/>
</dbReference>
<dbReference type="CDD" id="cd00038">
    <property type="entry name" value="CAP_ED"/>
    <property type="match status" value="1"/>
</dbReference>